<proteinExistence type="predicted"/>
<dbReference type="AlphaFoldDB" id="A0AAW2D6S9"/>
<evidence type="ECO:0000313" key="1">
    <source>
        <dbReference type="EMBL" id="KAL0004371.1"/>
    </source>
</evidence>
<gene>
    <name evidence="1" type="ORF">SO802_011932</name>
</gene>
<keyword evidence="2" id="KW-1185">Reference proteome</keyword>
<evidence type="ECO:0000313" key="2">
    <source>
        <dbReference type="Proteomes" id="UP001459277"/>
    </source>
</evidence>
<comment type="caution">
    <text evidence="1">The sequence shown here is derived from an EMBL/GenBank/DDBJ whole genome shotgun (WGS) entry which is preliminary data.</text>
</comment>
<dbReference type="EMBL" id="JAZDWU010000004">
    <property type="protein sequence ID" value="KAL0004371.1"/>
    <property type="molecule type" value="Genomic_DNA"/>
</dbReference>
<reference evidence="1 2" key="1">
    <citation type="submission" date="2024-01" db="EMBL/GenBank/DDBJ databases">
        <title>A telomere-to-telomere, gap-free genome of sweet tea (Lithocarpus litseifolius).</title>
        <authorList>
            <person name="Zhou J."/>
        </authorList>
    </citation>
    <scope>NUCLEOTIDE SEQUENCE [LARGE SCALE GENOMIC DNA]</scope>
    <source>
        <strain evidence="1">Zhou-2022a</strain>
        <tissue evidence="1">Leaf</tissue>
    </source>
</reference>
<name>A0AAW2D6S9_9ROSI</name>
<organism evidence="1 2">
    <name type="scientific">Lithocarpus litseifolius</name>
    <dbReference type="NCBI Taxonomy" id="425828"/>
    <lineage>
        <taxon>Eukaryota</taxon>
        <taxon>Viridiplantae</taxon>
        <taxon>Streptophyta</taxon>
        <taxon>Embryophyta</taxon>
        <taxon>Tracheophyta</taxon>
        <taxon>Spermatophyta</taxon>
        <taxon>Magnoliopsida</taxon>
        <taxon>eudicotyledons</taxon>
        <taxon>Gunneridae</taxon>
        <taxon>Pentapetalae</taxon>
        <taxon>rosids</taxon>
        <taxon>fabids</taxon>
        <taxon>Fagales</taxon>
        <taxon>Fagaceae</taxon>
        <taxon>Lithocarpus</taxon>
    </lineage>
</organism>
<dbReference type="Proteomes" id="UP001459277">
    <property type="component" value="Unassembled WGS sequence"/>
</dbReference>
<sequence>MREGGNGVKKVLKKVPCRIMYDQDFWCSVTEPCFFVWKWNEREKSCLPSVKVSLTLKIRGFAWHNSLSITQNVNLSTRSGPKPCMSCQHLIRYPAIYGFINNCVMIKKK</sequence>
<accession>A0AAW2D6S9</accession>
<protein>
    <submittedName>
        <fullName evidence="1">Uncharacterized protein</fullName>
    </submittedName>
</protein>